<gene>
    <name evidence="2" type="ORF">GLOIN_2v1429141</name>
</gene>
<evidence type="ECO:0000313" key="2">
    <source>
        <dbReference type="EMBL" id="POG67783.1"/>
    </source>
</evidence>
<accession>A0A2P4PQZ7</accession>
<feature type="domain" description="Protein kinase" evidence="1">
    <location>
        <begin position="1"/>
        <end position="153"/>
    </location>
</feature>
<dbReference type="Proteomes" id="UP000018888">
    <property type="component" value="Unassembled WGS sequence"/>
</dbReference>
<dbReference type="InterPro" id="IPR001245">
    <property type="entry name" value="Ser-Thr/Tyr_kinase_cat_dom"/>
</dbReference>
<feature type="non-terminal residue" evidence="2">
    <location>
        <position position="153"/>
    </location>
</feature>
<dbReference type="GO" id="GO:0005524">
    <property type="term" value="F:ATP binding"/>
    <property type="evidence" value="ECO:0007669"/>
    <property type="project" value="InterPro"/>
</dbReference>
<protein>
    <submittedName>
        <fullName evidence="2">Kinase-like domain-containing protein</fullName>
    </submittedName>
</protein>
<evidence type="ECO:0000313" key="3">
    <source>
        <dbReference type="Proteomes" id="UP000018888"/>
    </source>
</evidence>
<dbReference type="SUPFAM" id="SSF56112">
    <property type="entry name" value="Protein kinase-like (PK-like)"/>
    <property type="match status" value="1"/>
</dbReference>
<keyword evidence="3" id="KW-1185">Reference proteome</keyword>
<dbReference type="PANTHER" id="PTHR44329">
    <property type="entry name" value="SERINE/THREONINE-PROTEIN KINASE TNNI3K-RELATED"/>
    <property type="match status" value="1"/>
</dbReference>
<dbReference type="EMBL" id="AUPC02000164">
    <property type="protein sequence ID" value="POG67783.1"/>
    <property type="molecule type" value="Genomic_DNA"/>
</dbReference>
<name>A0A2P4PQZ7_RHIID</name>
<feature type="non-terminal residue" evidence="2">
    <location>
        <position position="1"/>
    </location>
</feature>
<dbReference type="PANTHER" id="PTHR44329:SF293">
    <property type="entry name" value="MITOGEN-ACTIVATED PROTEIN KINASE KINASE KINASE"/>
    <property type="match status" value="1"/>
</dbReference>
<dbReference type="PRINTS" id="PR00109">
    <property type="entry name" value="TYRKINASE"/>
</dbReference>
<dbReference type="Gene3D" id="1.10.510.10">
    <property type="entry name" value="Transferase(Phosphotransferase) domain 1"/>
    <property type="match status" value="1"/>
</dbReference>
<reference evidence="2 3" key="2">
    <citation type="journal article" date="2018" name="New Phytol.">
        <title>High intraspecific genome diversity in the model arbuscular mycorrhizal symbiont Rhizophagus irregularis.</title>
        <authorList>
            <person name="Chen E.C.H."/>
            <person name="Morin E."/>
            <person name="Beaudet D."/>
            <person name="Noel J."/>
            <person name="Yildirir G."/>
            <person name="Ndikumana S."/>
            <person name="Charron P."/>
            <person name="St-Onge C."/>
            <person name="Giorgi J."/>
            <person name="Kruger M."/>
            <person name="Marton T."/>
            <person name="Ropars J."/>
            <person name="Grigoriev I.V."/>
            <person name="Hainaut M."/>
            <person name="Henrissat B."/>
            <person name="Roux C."/>
            <person name="Martin F."/>
            <person name="Corradi N."/>
        </authorList>
    </citation>
    <scope>NUCLEOTIDE SEQUENCE [LARGE SCALE GENOMIC DNA]</scope>
    <source>
        <strain evidence="2 3">DAOM 197198</strain>
    </source>
</reference>
<sequence>NSKNYWLVMEYADSGTLQEYLKEHFDKLTWDDKSNMALQLACAILCLHDEGIIHRDLHPRNVLVHQNMIKLADFGLSKRIEESSSLQSSKLFGVIPYIDPKKLNNDNYKLNKKSDIYSIGILLWEISSGKSPYKGSNTISLAIKIVNGEREKP</sequence>
<reference evidence="2 3" key="1">
    <citation type="journal article" date="2013" name="Proc. Natl. Acad. Sci. U.S.A.">
        <title>Genome of an arbuscular mycorrhizal fungus provides insight into the oldest plant symbiosis.</title>
        <authorList>
            <person name="Tisserant E."/>
            <person name="Malbreil M."/>
            <person name="Kuo A."/>
            <person name="Kohler A."/>
            <person name="Symeonidi A."/>
            <person name="Balestrini R."/>
            <person name="Charron P."/>
            <person name="Duensing N."/>
            <person name="Frei Dit Frey N."/>
            <person name="Gianinazzi-Pearson V."/>
            <person name="Gilbert L.B."/>
            <person name="Handa Y."/>
            <person name="Herr J.R."/>
            <person name="Hijri M."/>
            <person name="Koul R."/>
            <person name="Kawaguchi M."/>
            <person name="Krajinski F."/>
            <person name="Lammers P.J."/>
            <person name="Masclaux F.G."/>
            <person name="Murat C."/>
            <person name="Morin E."/>
            <person name="Ndikumana S."/>
            <person name="Pagni M."/>
            <person name="Petitpierre D."/>
            <person name="Requena N."/>
            <person name="Rosikiewicz P."/>
            <person name="Riley R."/>
            <person name="Saito K."/>
            <person name="San Clemente H."/>
            <person name="Shapiro H."/>
            <person name="van Tuinen D."/>
            <person name="Becard G."/>
            <person name="Bonfante P."/>
            <person name="Paszkowski U."/>
            <person name="Shachar-Hill Y.Y."/>
            <person name="Tuskan G.A."/>
            <person name="Young P.W."/>
            <person name="Sanders I.R."/>
            <person name="Henrissat B."/>
            <person name="Rensing S.A."/>
            <person name="Grigoriev I.V."/>
            <person name="Corradi N."/>
            <person name="Roux C."/>
            <person name="Martin F."/>
        </authorList>
    </citation>
    <scope>NUCLEOTIDE SEQUENCE [LARGE SCALE GENOMIC DNA]</scope>
    <source>
        <strain evidence="2 3">DAOM 197198</strain>
    </source>
</reference>
<comment type="caution">
    <text evidence="2">The sequence shown here is derived from an EMBL/GenBank/DDBJ whole genome shotgun (WGS) entry which is preliminary data.</text>
</comment>
<dbReference type="GO" id="GO:0004674">
    <property type="term" value="F:protein serine/threonine kinase activity"/>
    <property type="evidence" value="ECO:0007669"/>
    <property type="project" value="TreeGrafter"/>
</dbReference>
<dbReference type="PROSITE" id="PS50011">
    <property type="entry name" value="PROTEIN_KINASE_DOM"/>
    <property type="match status" value="1"/>
</dbReference>
<dbReference type="InterPro" id="IPR011009">
    <property type="entry name" value="Kinase-like_dom_sf"/>
</dbReference>
<proteinExistence type="predicted"/>
<dbReference type="AlphaFoldDB" id="A0A2P4PQZ7"/>
<organism evidence="2 3">
    <name type="scientific">Rhizophagus irregularis (strain DAOM 181602 / DAOM 197198 / MUCL 43194)</name>
    <name type="common">Arbuscular mycorrhizal fungus</name>
    <name type="synonym">Glomus intraradices</name>
    <dbReference type="NCBI Taxonomy" id="747089"/>
    <lineage>
        <taxon>Eukaryota</taxon>
        <taxon>Fungi</taxon>
        <taxon>Fungi incertae sedis</taxon>
        <taxon>Mucoromycota</taxon>
        <taxon>Glomeromycotina</taxon>
        <taxon>Glomeromycetes</taxon>
        <taxon>Glomerales</taxon>
        <taxon>Glomeraceae</taxon>
        <taxon>Rhizophagus</taxon>
    </lineage>
</organism>
<dbReference type="InterPro" id="IPR000719">
    <property type="entry name" value="Prot_kinase_dom"/>
</dbReference>
<dbReference type="Pfam" id="PF07714">
    <property type="entry name" value="PK_Tyr_Ser-Thr"/>
    <property type="match status" value="1"/>
</dbReference>
<dbReference type="InterPro" id="IPR051681">
    <property type="entry name" value="Ser/Thr_Kinases-Pseudokinases"/>
</dbReference>
<evidence type="ECO:0000259" key="1">
    <source>
        <dbReference type="PROSITE" id="PS50011"/>
    </source>
</evidence>